<feature type="domain" description="WW" evidence="2">
    <location>
        <begin position="23"/>
        <end position="58"/>
    </location>
</feature>
<feature type="compositionally biased region" description="Polar residues" evidence="1">
    <location>
        <begin position="74"/>
        <end position="85"/>
    </location>
</feature>
<dbReference type="Gene3D" id="2.20.70.10">
    <property type="match status" value="1"/>
</dbReference>
<sequence length="257" mass="29073">MTNSRRRGINGGCKAAAAPDGSDPLPPDWEIRYPRNGAKDVYYYKSKTDKSTWTRPRLPNCGRSSPTKGGGAQSSGRRSPGIQDNSPKRTGRSQQLRATYRDANSRRLSPLPGQDLSYADRHYIPIEAPASVPTTDSIERRGERDISGSRRRQASGKVVKSSVGPRRDSSPTPPQERIVWQQDLQAGGSDSGWGRSQAYSEVVQSISRPPSERRHRRKDDIEPRIRREDNMDTRVRRKDDVEFRLSRKGDIESRFRR</sequence>
<proteinExistence type="predicted"/>
<accession>A0A4Q9PW68</accession>
<feature type="region of interest" description="Disordered" evidence="1">
    <location>
        <begin position="1"/>
        <end position="32"/>
    </location>
</feature>
<keyword evidence="4" id="KW-1185">Reference proteome</keyword>
<evidence type="ECO:0000313" key="4">
    <source>
        <dbReference type="Proteomes" id="UP000292082"/>
    </source>
</evidence>
<dbReference type="CDD" id="cd00201">
    <property type="entry name" value="WW"/>
    <property type="match status" value="1"/>
</dbReference>
<gene>
    <name evidence="3" type="ORF">BD310DRAFT_438679</name>
</gene>
<dbReference type="SMART" id="SM00456">
    <property type="entry name" value="WW"/>
    <property type="match status" value="1"/>
</dbReference>
<reference evidence="3 4" key="1">
    <citation type="submission" date="2019-01" db="EMBL/GenBank/DDBJ databases">
        <title>Draft genome sequences of three monokaryotic isolates of the white-rot basidiomycete fungus Dichomitus squalens.</title>
        <authorList>
            <consortium name="DOE Joint Genome Institute"/>
            <person name="Lopez S.C."/>
            <person name="Andreopoulos B."/>
            <person name="Pangilinan J."/>
            <person name="Lipzen A."/>
            <person name="Riley R."/>
            <person name="Ahrendt S."/>
            <person name="Ng V."/>
            <person name="Barry K."/>
            <person name="Daum C."/>
            <person name="Grigoriev I.V."/>
            <person name="Hilden K.S."/>
            <person name="Makela M.R."/>
            <person name="de Vries R.P."/>
        </authorList>
    </citation>
    <scope>NUCLEOTIDE SEQUENCE [LARGE SCALE GENOMIC DNA]</scope>
    <source>
        <strain evidence="3 4">CBS 464.89</strain>
    </source>
</reference>
<feature type="compositionally biased region" description="Basic and acidic residues" evidence="1">
    <location>
        <begin position="137"/>
        <end position="148"/>
    </location>
</feature>
<feature type="region of interest" description="Disordered" evidence="1">
    <location>
        <begin position="45"/>
        <end position="234"/>
    </location>
</feature>
<evidence type="ECO:0000313" key="3">
    <source>
        <dbReference type="EMBL" id="TBU58883.1"/>
    </source>
</evidence>
<organism evidence="3 4">
    <name type="scientific">Dichomitus squalens</name>
    <dbReference type="NCBI Taxonomy" id="114155"/>
    <lineage>
        <taxon>Eukaryota</taxon>
        <taxon>Fungi</taxon>
        <taxon>Dikarya</taxon>
        <taxon>Basidiomycota</taxon>
        <taxon>Agaricomycotina</taxon>
        <taxon>Agaricomycetes</taxon>
        <taxon>Polyporales</taxon>
        <taxon>Polyporaceae</taxon>
        <taxon>Dichomitus</taxon>
    </lineage>
</organism>
<feature type="compositionally biased region" description="Basic and acidic residues" evidence="1">
    <location>
        <begin position="218"/>
        <end position="234"/>
    </location>
</feature>
<dbReference type="AlphaFoldDB" id="A0A4Q9PW68"/>
<evidence type="ECO:0000256" key="1">
    <source>
        <dbReference type="SAM" id="MobiDB-lite"/>
    </source>
</evidence>
<protein>
    <recommendedName>
        <fullName evidence="2">WW domain-containing protein</fullName>
    </recommendedName>
</protein>
<feature type="compositionally biased region" description="Polar residues" evidence="1">
    <location>
        <begin position="197"/>
        <end position="208"/>
    </location>
</feature>
<evidence type="ECO:0000259" key="2">
    <source>
        <dbReference type="PROSITE" id="PS50020"/>
    </source>
</evidence>
<dbReference type="Proteomes" id="UP000292082">
    <property type="component" value="Unassembled WGS sequence"/>
</dbReference>
<name>A0A4Q9PW68_9APHY</name>
<dbReference type="InterPro" id="IPR001202">
    <property type="entry name" value="WW_dom"/>
</dbReference>
<dbReference type="SUPFAM" id="SSF51045">
    <property type="entry name" value="WW domain"/>
    <property type="match status" value="1"/>
</dbReference>
<dbReference type="EMBL" id="ML145119">
    <property type="protein sequence ID" value="TBU58883.1"/>
    <property type="molecule type" value="Genomic_DNA"/>
</dbReference>
<dbReference type="InterPro" id="IPR036020">
    <property type="entry name" value="WW_dom_sf"/>
</dbReference>
<dbReference type="PROSITE" id="PS50020">
    <property type="entry name" value="WW_DOMAIN_2"/>
    <property type="match status" value="1"/>
</dbReference>